<dbReference type="EMBL" id="CP101508">
    <property type="protein sequence ID" value="UTV28878.1"/>
    <property type="molecule type" value="Genomic_DNA"/>
</dbReference>
<protein>
    <submittedName>
        <fullName evidence="2">DUF2986 domain-containing protein</fullName>
    </submittedName>
</protein>
<dbReference type="Proteomes" id="UP001057998">
    <property type="component" value="Chromosome 1"/>
</dbReference>
<evidence type="ECO:0000313" key="2">
    <source>
        <dbReference type="EMBL" id="UTV28878.1"/>
    </source>
</evidence>
<accession>A0ABY5GIW8</accession>
<proteinExistence type="predicted"/>
<feature type="compositionally biased region" description="Low complexity" evidence="1">
    <location>
        <begin position="40"/>
        <end position="57"/>
    </location>
</feature>
<dbReference type="InterPro" id="IPR021677">
    <property type="entry name" value="DUF2986"/>
</dbReference>
<reference evidence="2" key="1">
    <citation type="submission" date="2022-07" db="EMBL/GenBank/DDBJ databases">
        <title>Genome sequencing of Photobacterium atrarenae GJH2-4.</title>
        <authorList>
            <person name="Park S.-J."/>
        </authorList>
    </citation>
    <scope>NUCLEOTIDE SEQUENCE</scope>
    <source>
        <strain evidence="2">GJH2-4</strain>
    </source>
</reference>
<evidence type="ECO:0000313" key="3">
    <source>
        <dbReference type="Proteomes" id="UP001057998"/>
    </source>
</evidence>
<gene>
    <name evidence="2" type="ORF">NNL38_06500</name>
</gene>
<organism evidence="2 3">
    <name type="scientific">Photobacterium atrarenae</name>
    <dbReference type="NCBI Taxonomy" id="865757"/>
    <lineage>
        <taxon>Bacteria</taxon>
        <taxon>Pseudomonadati</taxon>
        <taxon>Pseudomonadota</taxon>
        <taxon>Gammaproteobacteria</taxon>
        <taxon>Vibrionales</taxon>
        <taxon>Vibrionaceae</taxon>
        <taxon>Photobacterium</taxon>
    </lineage>
</organism>
<dbReference type="RefSeq" id="WP_255390197.1">
    <property type="nucleotide sequence ID" value="NZ_CP101508.1"/>
</dbReference>
<dbReference type="Pfam" id="PF11661">
    <property type="entry name" value="DUF2986"/>
    <property type="match status" value="1"/>
</dbReference>
<feature type="region of interest" description="Disordered" evidence="1">
    <location>
        <begin position="1"/>
        <end position="71"/>
    </location>
</feature>
<feature type="compositionally biased region" description="Basic residues" evidence="1">
    <location>
        <begin position="13"/>
        <end position="27"/>
    </location>
</feature>
<name>A0ABY5GIW8_9GAMM</name>
<sequence>MNRKKKINETLKKKQKKQNAKLHRSNKPRYISKAERAKMAAEGAEQQPAEDQAAESQTETPVAPSAEQAAD</sequence>
<keyword evidence="3" id="KW-1185">Reference proteome</keyword>
<evidence type="ECO:0000256" key="1">
    <source>
        <dbReference type="SAM" id="MobiDB-lite"/>
    </source>
</evidence>